<dbReference type="PROSITE" id="PS01357">
    <property type="entry name" value="ZF_ZZ_1"/>
    <property type="match status" value="1"/>
</dbReference>
<evidence type="ECO:0000256" key="1">
    <source>
        <dbReference type="ARBA" id="ARBA00022723"/>
    </source>
</evidence>
<dbReference type="AlphaFoldDB" id="A0A8S1Q9L2"/>
<dbReference type="SMART" id="SM00291">
    <property type="entry name" value="ZnF_ZZ"/>
    <property type="match status" value="1"/>
</dbReference>
<evidence type="ECO:0000256" key="3">
    <source>
        <dbReference type="ARBA" id="ARBA00022833"/>
    </source>
</evidence>
<sequence length="342" mass="39426">MQLQVICNEQSWTFRRPLDELTIKQIVKRLPYRINNLPNKFALQYEDFDGDMIDVTCDADLLTIRECQFDKKMITLYVQEVKIGGFIKEDVCNNMENRKEHIKQMVNSRVMELIPEITKQVKQAIENDVIQKQIENLSIANSTIVEEKEDKKIVHEKVCCDGCEMFPIIGTRYKCAVCKDFDLCEKCEDQGTHEHAMLKIRKPEQAPSIIITAIGDKPDLPQGNILRSQISELIQTMQLKQSSNIPILKENQIDTISMSMSMPMNSQLLDLLCKETTQENTQENNLNKSTNPNVVELCELLRVRPEVAETLIDLFPNQNAKEIMEIIGDDLEYINSLQRSTI</sequence>
<comment type="caution">
    <text evidence="6">The sequence shown here is derived from an EMBL/GenBank/DDBJ whole genome shotgun (WGS) entry which is preliminary data.</text>
</comment>
<dbReference type="InterPro" id="IPR000433">
    <property type="entry name" value="Znf_ZZ"/>
</dbReference>
<evidence type="ECO:0000256" key="2">
    <source>
        <dbReference type="ARBA" id="ARBA00022771"/>
    </source>
</evidence>
<dbReference type="PANTHER" id="PTHR15090">
    <property type="entry name" value="SEQUESTOSOME 1-RELATED"/>
    <property type="match status" value="1"/>
</dbReference>
<evidence type="ECO:0000313" key="6">
    <source>
        <dbReference type="EMBL" id="CAD8112023.1"/>
    </source>
</evidence>
<dbReference type="InterPro" id="IPR000270">
    <property type="entry name" value="PB1_dom"/>
</dbReference>
<evidence type="ECO:0000259" key="5">
    <source>
        <dbReference type="PROSITE" id="PS50135"/>
    </source>
</evidence>
<gene>
    <name evidence="6" type="ORF">PSON_ATCC_30995.1.T0990184</name>
</gene>
<dbReference type="CDD" id="cd02340">
    <property type="entry name" value="ZZ_NBR1_like"/>
    <property type="match status" value="1"/>
</dbReference>
<dbReference type="Proteomes" id="UP000692954">
    <property type="component" value="Unassembled WGS sequence"/>
</dbReference>
<proteinExistence type="predicted"/>
<keyword evidence="2 4" id="KW-0863">Zinc-finger</keyword>
<evidence type="ECO:0000256" key="4">
    <source>
        <dbReference type="PROSITE-ProRule" id="PRU00228"/>
    </source>
</evidence>
<organism evidence="6 7">
    <name type="scientific">Paramecium sonneborni</name>
    <dbReference type="NCBI Taxonomy" id="65129"/>
    <lineage>
        <taxon>Eukaryota</taxon>
        <taxon>Sar</taxon>
        <taxon>Alveolata</taxon>
        <taxon>Ciliophora</taxon>
        <taxon>Intramacronucleata</taxon>
        <taxon>Oligohymenophorea</taxon>
        <taxon>Peniculida</taxon>
        <taxon>Parameciidae</taxon>
        <taxon>Paramecium</taxon>
    </lineage>
</organism>
<keyword evidence="7" id="KW-1185">Reference proteome</keyword>
<name>A0A8S1Q9L2_9CILI</name>
<dbReference type="EMBL" id="CAJJDN010000099">
    <property type="protein sequence ID" value="CAD8112023.1"/>
    <property type="molecule type" value="Genomic_DNA"/>
</dbReference>
<dbReference type="PANTHER" id="PTHR15090:SF8">
    <property type="entry name" value="ZZ-TYPE ZINC FINGER-CONTAINING PROTEIN"/>
    <property type="match status" value="1"/>
</dbReference>
<protein>
    <recommendedName>
        <fullName evidence="5">ZZ-type domain-containing protein</fullName>
    </recommendedName>
</protein>
<evidence type="ECO:0000313" key="7">
    <source>
        <dbReference type="Proteomes" id="UP000692954"/>
    </source>
</evidence>
<dbReference type="InterPro" id="IPR052260">
    <property type="entry name" value="Autophagy_Rcpt_SigReg"/>
</dbReference>
<dbReference type="GO" id="GO:0008270">
    <property type="term" value="F:zinc ion binding"/>
    <property type="evidence" value="ECO:0007669"/>
    <property type="project" value="UniProtKB-KW"/>
</dbReference>
<keyword evidence="3" id="KW-0862">Zinc</keyword>
<dbReference type="OrthoDB" id="313562at2759"/>
<dbReference type="Pfam" id="PF00569">
    <property type="entry name" value="ZZ"/>
    <property type="match status" value="1"/>
</dbReference>
<reference evidence="6" key="1">
    <citation type="submission" date="2021-01" db="EMBL/GenBank/DDBJ databases">
        <authorList>
            <consortium name="Genoscope - CEA"/>
            <person name="William W."/>
        </authorList>
    </citation>
    <scope>NUCLEOTIDE SEQUENCE</scope>
</reference>
<keyword evidence="1" id="KW-0479">Metal-binding</keyword>
<dbReference type="FunFam" id="3.30.60.90:FF:000016">
    <property type="entry name" value="Refractory to sigma P"/>
    <property type="match status" value="1"/>
</dbReference>
<accession>A0A8S1Q9L2</accession>
<dbReference type="PROSITE" id="PS50135">
    <property type="entry name" value="ZF_ZZ_2"/>
    <property type="match status" value="1"/>
</dbReference>
<feature type="domain" description="ZZ-type" evidence="5">
    <location>
        <begin position="155"/>
        <end position="205"/>
    </location>
</feature>
<dbReference type="Pfam" id="PF00564">
    <property type="entry name" value="PB1"/>
    <property type="match status" value="1"/>
</dbReference>